<reference evidence="2" key="2">
    <citation type="submission" date="2021-09" db="EMBL/GenBank/DDBJ databases">
        <authorList>
            <person name="Gilroy R."/>
        </authorList>
    </citation>
    <scope>NUCLEOTIDE SEQUENCE</scope>
    <source>
        <strain evidence="2">ChiGjej2B2-7701</strain>
    </source>
</reference>
<dbReference type="SUPFAM" id="SSF109604">
    <property type="entry name" value="HD-domain/PDEase-like"/>
    <property type="match status" value="1"/>
</dbReference>
<name>A0A921LRP9_9ACTN</name>
<evidence type="ECO:0000313" key="2">
    <source>
        <dbReference type="EMBL" id="HJG31225.1"/>
    </source>
</evidence>
<evidence type="ECO:0000313" key="3">
    <source>
        <dbReference type="Proteomes" id="UP000746751"/>
    </source>
</evidence>
<dbReference type="SMART" id="SM00471">
    <property type="entry name" value="HDc"/>
    <property type="match status" value="1"/>
</dbReference>
<dbReference type="InterPro" id="IPR003607">
    <property type="entry name" value="HD/PDEase_dom"/>
</dbReference>
<dbReference type="InterPro" id="IPR006674">
    <property type="entry name" value="HD_domain"/>
</dbReference>
<dbReference type="Proteomes" id="UP000746751">
    <property type="component" value="Unassembled WGS sequence"/>
</dbReference>
<proteinExistence type="predicted"/>
<dbReference type="Gene3D" id="1.10.3210.10">
    <property type="entry name" value="Hypothetical protein af1432"/>
    <property type="match status" value="1"/>
</dbReference>
<comment type="caution">
    <text evidence="2">The sequence shown here is derived from an EMBL/GenBank/DDBJ whole genome shotgun (WGS) entry which is preliminary data.</text>
</comment>
<dbReference type="Pfam" id="PF01966">
    <property type="entry name" value="HD"/>
    <property type="match status" value="1"/>
</dbReference>
<dbReference type="AlphaFoldDB" id="A0A921LRP9"/>
<dbReference type="CDD" id="cd00077">
    <property type="entry name" value="HDc"/>
    <property type="match status" value="1"/>
</dbReference>
<accession>A0A921LRP9</accession>
<sequence>MDAIPSTLSDDLVRRIQSDRDRGWVNPYRCDNASALRRDPRPADDANIWRPAFVRDVEKIIHTPAYNRYAGKTQVFSFRSNDDLSRRGIHVQLVSRIARDIGYALGLNCDLIEAIGLGHDLGHTPFGHAGERALNEVYHARTGRWFFHNVHSVRVLDVLYGRNLTLQTLDGVLCHNGEYEQRVFELSGLTDFEEFDRIVESCYETGDIAIGHLRPMTLEGCVVRISDIIAYVGRDRQDAIEAGLLSEDAFDDGLGGAYNSWILSHASADIIQHSYGKDRIEMSEELFAEIRRAKAENYEKIYRSSGIEGERAEVLSRAFSLMYEHCLGDLRARDESSYIFRHHIARIQAALAHYGRTYEWEKDLDQTVVDYIASMTDGYFAELASKLFPEIQFPQRTYINER</sequence>
<protein>
    <submittedName>
        <fullName evidence="2">HD domain-containing protein</fullName>
    </submittedName>
</protein>
<gene>
    <name evidence="2" type="ORF">K8U80_07495</name>
</gene>
<reference evidence="2" key="1">
    <citation type="journal article" date="2021" name="PeerJ">
        <title>Extensive microbial diversity within the chicken gut microbiome revealed by metagenomics and culture.</title>
        <authorList>
            <person name="Gilroy R."/>
            <person name="Ravi A."/>
            <person name="Getino M."/>
            <person name="Pursley I."/>
            <person name="Horton D.L."/>
            <person name="Alikhan N.F."/>
            <person name="Baker D."/>
            <person name="Gharbi K."/>
            <person name="Hall N."/>
            <person name="Watson M."/>
            <person name="Adriaenssens E.M."/>
            <person name="Foster-Nyarko E."/>
            <person name="Jarju S."/>
            <person name="Secka A."/>
            <person name="Antonio M."/>
            <person name="Oren A."/>
            <person name="Chaudhuri R.R."/>
            <person name="La Ragione R."/>
            <person name="Hildebrand F."/>
            <person name="Pallen M.J."/>
        </authorList>
    </citation>
    <scope>NUCLEOTIDE SEQUENCE</scope>
    <source>
        <strain evidence="2">ChiGjej2B2-7701</strain>
    </source>
</reference>
<feature type="domain" description="HD/PDEase" evidence="1">
    <location>
        <begin position="83"/>
        <end position="241"/>
    </location>
</feature>
<organism evidence="2 3">
    <name type="scientific">Collinsella ihumii</name>
    <dbReference type="NCBI Taxonomy" id="1720204"/>
    <lineage>
        <taxon>Bacteria</taxon>
        <taxon>Bacillati</taxon>
        <taxon>Actinomycetota</taxon>
        <taxon>Coriobacteriia</taxon>
        <taxon>Coriobacteriales</taxon>
        <taxon>Coriobacteriaceae</taxon>
        <taxon>Collinsella</taxon>
    </lineage>
</organism>
<dbReference type="EMBL" id="DYVF01000046">
    <property type="protein sequence ID" value="HJG31225.1"/>
    <property type="molecule type" value="Genomic_DNA"/>
</dbReference>
<evidence type="ECO:0000259" key="1">
    <source>
        <dbReference type="SMART" id="SM00471"/>
    </source>
</evidence>